<dbReference type="GO" id="GO:0036159">
    <property type="term" value="P:inner dynein arm assembly"/>
    <property type="evidence" value="ECO:0007669"/>
    <property type="project" value="TreeGrafter"/>
</dbReference>
<dbReference type="STRING" id="1156394.T0S406"/>
<protein>
    <recommendedName>
        <fullName evidence="16">Dynein attachment factor N-terminal domain-containing protein</fullName>
    </recommendedName>
</protein>
<dbReference type="GeneID" id="19943975"/>
<evidence type="ECO:0008006" key="16">
    <source>
        <dbReference type="Google" id="ProtNLM"/>
    </source>
</evidence>
<evidence type="ECO:0000256" key="10">
    <source>
        <dbReference type="ARBA" id="ARBA00049986"/>
    </source>
</evidence>
<feature type="domain" description="RNA-polymerase II-associated protein 3-like C-terminal" evidence="12">
    <location>
        <begin position="101"/>
        <end position="204"/>
    </location>
</feature>
<evidence type="ECO:0000259" key="12">
    <source>
        <dbReference type="Pfam" id="PF13877"/>
    </source>
</evidence>
<keyword evidence="6" id="KW-0970">Cilium biogenesis/degradation</keyword>
<dbReference type="AlphaFoldDB" id="T0S406"/>
<reference evidence="14 15" key="1">
    <citation type="submission" date="2012-04" db="EMBL/GenBank/DDBJ databases">
        <title>The Genome Sequence of Saprolegnia declina VS20.</title>
        <authorList>
            <consortium name="The Broad Institute Genome Sequencing Platform"/>
            <person name="Russ C."/>
            <person name="Nusbaum C."/>
            <person name="Tyler B."/>
            <person name="van West P."/>
            <person name="Dieguez-Uribeondo J."/>
            <person name="de Bruijn I."/>
            <person name="Tripathy S."/>
            <person name="Jiang R."/>
            <person name="Young S.K."/>
            <person name="Zeng Q."/>
            <person name="Gargeya S."/>
            <person name="Fitzgerald M."/>
            <person name="Haas B."/>
            <person name="Abouelleil A."/>
            <person name="Alvarado L."/>
            <person name="Arachchi H.M."/>
            <person name="Berlin A."/>
            <person name="Chapman S.B."/>
            <person name="Goldberg J."/>
            <person name="Griggs A."/>
            <person name="Gujja S."/>
            <person name="Hansen M."/>
            <person name="Howarth C."/>
            <person name="Imamovic A."/>
            <person name="Larimer J."/>
            <person name="McCowen C."/>
            <person name="Montmayeur A."/>
            <person name="Murphy C."/>
            <person name="Neiman D."/>
            <person name="Pearson M."/>
            <person name="Priest M."/>
            <person name="Roberts A."/>
            <person name="Saif S."/>
            <person name="Shea T."/>
            <person name="Sisk P."/>
            <person name="Sykes S."/>
            <person name="Wortman J."/>
            <person name="Nusbaum C."/>
            <person name="Birren B."/>
        </authorList>
    </citation>
    <scope>NUCLEOTIDE SEQUENCE [LARGE SCALE GENOMIC DNA]</scope>
    <source>
        <strain evidence="14 15">VS20</strain>
    </source>
</reference>
<sequence>MASIYEGTFDTASLQKELAQALDEDRKYKATDEMKKRAIHTAASYDEFKNFVLCADLKPVSSKELQNLSKSERQRNRLYHKKSSSIKATRPATLTGADDAPPKSSVEFQRTWQRSCSTDAAKLQYLERTTPARLAKLFQAEIDADLFGSIVATLRRLLRGVNPDGEIDAYEAEQALVTSSIAILSAIGQTRRRSLLLSFLTATQADDLTQLLDHLHSVAGDANDALLTLRRLFATP</sequence>
<feature type="region of interest" description="Disordered" evidence="11">
    <location>
        <begin position="64"/>
        <end position="108"/>
    </location>
</feature>
<comment type="subunit">
    <text evidence="4">Homodimer.</text>
</comment>
<dbReference type="EMBL" id="JH767138">
    <property type="protein sequence ID" value="EQC39828.1"/>
    <property type="molecule type" value="Genomic_DNA"/>
</dbReference>
<evidence type="ECO:0000256" key="1">
    <source>
        <dbReference type="ARBA" id="ARBA00004048"/>
    </source>
</evidence>
<dbReference type="eggNOG" id="ENOG502S3J2">
    <property type="taxonomic scope" value="Eukaryota"/>
</dbReference>
<dbReference type="InterPro" id="IPR025986">
    <property type="entry name" value="RPAP3-like_C"/>
</dbReference>
<comment type="similarity">
    <text evidence="10">Belongs to the DNAAF19/PR46b family.</text>
</comment>
<dbReference type="Pfam" id="PF13877">
    <property type="entry name" value="RPAP3_C"/>
    <property type="match status" value="1"/>
</dbReference>
<dbReference type="Pfam" id="PF15867">
    <property type="entry name" value="Dynein_attach_N"/>
    <property type="match status" value="1"/>
</dbReference>
<comment type="function">
    <text evidence="1">Dynein-attachment factor required for cilia motility.</text>
</comment>
<evidence type="ECO:0000256" key="11">
    <source>
        <dbReference type="SAM" id="MobiDB-lite"/>
    </source>
</evidence>
<evidence type="ECO:0000256" key="6">
    <source>
        <dbReference type="ARBA" id="ARBA00022794"/>
    </source>
</evidence>
<evidence type="ECO:0000256" key="5">
    <source>
        <dbReference type="ARBA" id="ARBA00022490"/>
    </source>
</evidence>
<dbReference type="OMA" id="YRNWRRH"/>
<keyword evidence="7" id="KW-0282">Flagellum</keyword>
<evidence type="ECO:0000259" key="13">
    <source>
        <dbReference type="Pfam" id="PF15867"/>
    </source>
</evidence>
<evidence type="ECO:0000313" key="14">
    <source>
        <dbReference type="EMBL" id="EQC39828.1"/>
    </source>
</evidence>
<organism evidence="14 15">
    <name type="scientific">Saprolegnia diclina (strain VS20)</name>
    <dbReference type="NCBI Taxonomy" id="1156394"/>
    <lineage>
        <taxon>Eukaryota</taxon>
        <taxon>Sar</taxon>
        <taxon>Stramenopiles</taxon>
        <taxon>Oomycota</taxon>
        <taxon>Saprolegniomycetes</taxon>
        <taxon>Saprolegniales</taxon>
        <taxon>Saprolegniaceae</taxon>
        <taxon>Saprolegnia</taxon>
    </lineage>
</organism>
<dbReference type="GO" id="GO:0003351">
    <property type="term" value="P:epithelial cilium movement involved in extracellular fluid movement"/>
    <property type="evidence" value="ECO:0007669"/>
    <property type="project" value="TreeGrafter"/>
</dbReference>
<dbReference type="GO" id="GO:0031514">
    <property type="term" value="C:motile cilium"/>
    <property type="evidence" value="ECO:0007669"/>
    <property type="project" value="UniProtKB-SubCell"/>
</dbReference>
<dbReference type="InterPro" id="IPR042422">
    <property type="entry name" value="CC103"/>
</dbReference>
<gene>
    <name evidence="14" type="ORF">SDRG_03248</name>
</gene>
<comment type="subcellular location">
    <subcellularLocation>
        <location evidence="2">Cell projection</location>
        <location evidence="2">Cilium</location>
        <location evidence="2">Flagellum</location>
    </subcellularLocation>
    <subcellularLocation>
        <location evidence="3">Cytoplasm</location>
    </subcellularLocation>
</comment>
<dbReference type="GO" id="GO:0005576">
    <property type="term" value="C:extracellular region"/>
    <property type="evidence" value="ECO:0007669"/>
    <property type="project" value="GOC"/>
</dbReference>
<name>T0S406_SAPDV</name>
<dbReference type="InterPro" id="IPR031733">
    <property type="entry name" value="Dynein_attach_N"/>
</dbReference>
<accession>T0S406</accession>
<keyword evidence="15" id="KW-1185">Reference proteome</keyword>
<evidence type="ECO:0000256" key="7">
    <source>
        <dbReference type="ARBA" id="ARBA00022846"/>
    </source>
</evidence>
<feature type="domain" description="Dynein attachment factor N-terminal" evidence="13">
    <location>
        <begin position="10"/>
        <end position="74"/>
    </location>
</feature>
<dbReference type="PANTHER" id="PTHR28572">
    <property type="entry name" value="COILED-COIL DOMAIN-CONTAINING PROTEIN 103"/>
    <property type="match status" value="1"/>
</dbReference>
<keyword evidence="5" id="KW-0963">Cytoplasm</keyword>
<dbReference type="InParanoid" id="T0S406"/>
<evidence type="ECO:0000256" key="9">
    <source>
        <dbReference type="ARBA" id="ARBA00023273"/>
    </source>
</evidence>
<evidence type="ECO:0000256" key="8">
    <source>
        <dbReference type="ARBA" id="ARBA00023069"/>
    </source>
</evidence>
<evidence type="ECO:0000313" key="15">
    <source>
        <dbReference type="Proteomes" id="UP000030762"/>
    </source>
</evidence>
<keyword evidence="9" id="KW-0966">Cell projection</keyword>
<dbReference type="Proteomes" id="UP000030762">
    <property type="component" value="Unassembled WGS sequence"/>
</dbReference>
<keyword evidence="8" id="KW-0969">Cilium</keyword>
<evidence type="ECO:0000256" key="2">
    <source>
        <dbReference type="ARBA" id="ARBA00004230"/>
    </source>
</evidence>
<dbReference type="OrthoDB" id="447931at2759"/>
<proteinExistence type="inferred from homology"/>
<dbReference type="PANTHER" id="PTHR28572:SF1">
    <property type="entry name" value="COILED-COIL DOMAIN-CONTAINING PROTEIN 103"/>
    <property type="match status" value="1"/>
</dbReference>
<dbReference type="GO" id="GO:0036157">
    <property type="term" value="C:outer dynein arm"/>
    <property type="evidence" value="ECO:0007669"/>
    <property type="project" value="InterPro"/>
</dbReference>
<dbReference type="GO" id="GO:0007368">
    <property type="term" value="P:determination of left/right symmetry"/>
    <property type="evidence" value="ECO:0007669"/>
    <property type="project" value="TreeGrafter"/>
</dbReference>
<evidence type="ECO:0000256" key="3">
    <source>
        <dbReference type="ARBA" id="ARBA00004496"/>
    </source>
</evidence>
<dbReference type="VEuPathDB" id="FungiDB:SDRG_03248"/>
<dbReference type="RefSeq" id="XP_008607100.1">
    <property type="nucleotide sequence ID" value="XM_008608878.1"/>
</dbReference>
<evidence type="ECO:0000256" key="4">
    <source>
        <dbReference type="ARBA" id="ARBA00011738"/>
    </source>
</evidence>